<accession>A0A7X8YHE6</accession>
<evidence type="ECO:0000259" key="2">
    <source>
        <dbReference type="Pfam" id="PF01551"/>
    </source>
</evidence>
<gene>
    <name evidence="3" type="ORF">HGP28_14080</name>
</gene>
<dbReference type="Gene3D" id="2.70.70.10">
    <property type="entry name" value="Glucose Permease (Domain IIA)"/>
    <property type="match status" value="1"/>
</dbReference>
<evidence type="ECO:0000313" key="3">
    <source>
        <dbReference type="EMBL" id="NLS14018.1"/>
    </source>
</evidence>
<organism evidence="3 4">
    <name type="scientific">Vibrio agarilyticus</name>
    <dbReference type="NCBI Taxonomy" id="2726741"/>
    <lineage>
        <taxon>Bacteria</taxon>
        <taxon>Pseudomonadati</taxon>
        <taxon>Pseudomonadota</taxon>
        <taxon>Gammaproteobacteria</taxon>
        <taxon>Vibrionales</taxon>
        <taxon>Vibrionaceae</taxon>
        <taxon>Vibrio</taxon>
    </lineage>
</organism>
<proteinExistence type="predicted"/>
<dbReference type="Gene3D" id="6.10.250.3150">
    <property type="match status" value="1"/>
</dbReference>
<evidence type="ECO:0000256" key="1">
    <source>
        <dbReference type="SAM" id="Coils"/>
    </source>
</evidence>
<dbReference type="CDD" id="cd12797">
    <property type="entry name" value="M23_peptidase"/>
    <property type="match status" value="1"/>
</dbReference>
<dbReference type="Pfam" id="PF01551">
    <property type="entry name" value="Peptidase_M23"/>
    <property type="match status" value="1"/>
</dbReference>
<dbReference type="PANTHER" id="PTHR21666">
    <property type="entry name" value="PEPTIDASE-RELATED"/>
    <property type="match status" value="1"/>
</dbReference>
<dbReference type="Proteomes" id="UP000535589">
    <property type="component" value="Unassembled WGS sequence"/>
</dbReference>
<keyword evidence="4" id="KW-1185">Reference proteome</keyword>
<dbReference type="SUPFAM" id="SSF51261">
    <property type="entry name" value="Duplicated hybrid motif"/>
    <property type="match status" value="1"/>
</dbReference>
<dbReference type="GO" id="GO:0004222">
    <property type="term" value="F:metalloendopeptidase activity"/>
    <property type="evidence" value="ECO:0007669"/>
    <property type="project" value="TreeGrafter"/>
</dbReference>
<feature type="domain" description="M23ase beta-sheet core" evidence="2">
    <location>
        <begin position="249"/>
        <end position="342"/>
    </location>
</feature>
<dbReference type="InterPro" id="IPR050570">
    <property type="entry name" value="Cell_wall_metabolism_enzyme"/>
</dbReference>
<dbReference type="InterPro" id="IPR011055">
    <property type="entry name" value="Dup_hybrid_motif"/>
</dbReference>
<evidence type="ECO:0000313" key="4">
    <source>
        <dbReference type="Proteomes" id="UP000535589"/>
    </source>
</evidence>
<comment type="caution">
    <text evidence="3">The sequence shown here is derived from an EMBL/GenBank/DDBJ whole genome shotgun (WGS) entry which is preliminary data.</text>
</comment>
<dbReference type="InterPro" id="IPR016047">
    <property type="entry name" value="M23ase_b-sheet_dom"/>
</dbReference>
<dbReference type="FunFam" id="2.70.70.10:FF:000003">
    <property type="entry name" value="Murein hydrolase activator EnvC"/>
    <property type="match status" value="1"/>
</dbReference>
<sequence length="349" mass="39371">MASSPQELKGVKAEIARQANALSQQEKQLNQLQTALKTQELDIVKIEKAIRESQTRQRSAQQAVSQLDTQIRELEQDQKRQTEQLKSLLHTYYITRGPNSGGIKLEPNNHDERIGYYFQHLAQLRSDLIASLGQTRQDLAERQALRQQELNQIEVQLRQQTEQRTALKSAQQLRQSTLGNIKKTIKNDQGYLAELKRNESRLKAEIAKAAKRAAVPMDGLAKQKGRLPWPLKGALLHRFGQAQTEHIAWKGTVISATYGDKVNAIYSGTVVFADYLRGYGLVVLLDHGKGDMTLYGFNQAVLKKEGDKVMAGEPIALVGNTGGQDRASLYFEIRRNSHAQNPEHWLTKR</sequence>
<protein>
    <submittedName>
        <fullName evidence="3">Peptidoglycan DD-metalloendopeptidase family protein</fullName>
    </submittedName>
</protein>
<feature type="coiled-coil region" evidence="1">
    <location>
        <begin position="8"/>
        <end position="91"/>
    </location>
</feature>
<keyword evidence="1" id="KW-0175">Coiled coil</keyword>
<dbReference type="EMBL" id="JABAIK010000014">
    <property type="protein sequence ID" value="NLS14018.1"/>
    <property type="molecule type" value="Genomic_DNA"/>
</dbReference>
<dbReference type="PANTHER" id="PTHR21666:SF270">
    <property type="entry name" value="MUREIN HYDROLASE ACTIVATOR ENVC"/>
    <property type="match status" value="1"/>
</dbReference>
<feature type="coiled-coil region" evidence="1">
    <location>
        <begin position="150"/>
        <end position="212"/>
    </location>
</feature>
<dbReference type="AlphaFoldDB" id="A0A7X8YHE6"/>
<reference evidence="3 4" key="1">
    <citation type="submission" date="2020-04" db="EMBL/GenBank/DDBJ databases">
        <title>Vibrio sp. SM6, a novel species isolated from seawater.</title>
        <authorList>
            <person name="Wang X."/>
        </authorList>
    </citation>
    <scope>NUCLEOTIDE SEQUENCE [LARGE SCALE GENOMIC DNA]</scope>
    <source>
        <strain evidence="3 4">SM6</strain>
    </source>
</reference>
<name>A0A7X8YHE6_9VIBR</name>